<evidence type="ECO:0000313" key="2">
    <source>
        <dbReference type="EMBL" id="CAH1520917.1"/>
    </source>
</evidence>
<dbReference type="GO" id="GO:0003677">
    <property type="term" value="F:DNA binding"/>
    <property type="evidence" value="ECO:0007669"/>
    <property type="project" value="InterPro"/>
</dbReference>
<dbReference type="Gene3D" id="1.10.260.40">
    <property type="entry name" value="lambda repressor-like DNA-binding domains"/>
    <property type="match status" value="1"/>
</dbReference>
<accession>A0AAU9PZU4</accession>
<protein>
    <submittedName>
        <fullName evidence="2">HTH cro/C1-type domain-containing protein</fullName>
    </submittedName>
</protein>
<organism evidence="2 3">
    <name type="scientific">Vibrio owensii</name>
    <dbReference type="NCBI Taxonomy" id="696485"/>
    <lineage>
        <taxon>Bacteria</taxon>
        <taxon>Pseudomonadati</taxon>
        <taxon>Pseudomonadota</taxon>
        <taxon>Gammaproteobacteria</taxon>
        <taxon>Vibrionales</taxon>
        <taxon>Vibrionaceae</taxon>
        <taxon>Vibrio</taxon>
    </lineage>
</organism>
<comment type="caution">
    <text evidence="2">The sequence shown here is derived from an EMBL/GenBank/DDBJ whole genome shotgun (WGS) entry which is preliminary data.</text>
</comment>
<name>A0AAU9PZU4_9VIBR</name>
<dbReference type="CDD" id="cd00093">
    <property type="entry name" value="HTH_XRE"/>
    <property type="match status" value="1"/>
</dbReference>
<proteinExistence type="predicted"/>
<evidence type="ECO:0000313" key="3">
    <source>
        <dbReference type="Proteomes" id="UP001295420"/>
    </source>
</evidence>
<reference evidence="2" key="1">
    <citation type="submission" date="2022-01" db="EMBL/GenBank/DDBJ databases">
        <authorList>
            <person name="Lagorce A."/>
        </authorList>
    </citation>
    <scope>NUCLEOTIDE SEQUENCE</scope>
    <source>
        <strain evidence="2">Th15_F1_D04</strain>
    </source>
</reference>
<dbReference type="Proteomes" id="UP001295420">
    <property type="component" value="Unassembled WGS sequence"/>
</dbReference>
<dbReference type="AlphaFoldDB" id="A0AAU9PZU4"/>
<dbReference type="RefSeq" id="WP_409929839.1">
    <property type="nucleotide sequence ID" value="NZ_CAKMTQ010000001.1"/>
</dbReference>
<dbReference type="SUPFAM" id="SSF47413">
    <property type="entry name" value="lambda repressor-like DNA-binding domains"/>
    <property type="match status" value="1"/>
</dbReference>
<sequence>MFGEIIRSFRKQSGLSQLDFVNALQKSSSNFDNLDVVTLSRWERGATKPHLNRQNEILDMLGVDIFDVWSAVNDVNNLPDYTNRINNHGYFNERGVDEVELIVLNATNLDRLGEVLNLVDAIFEYEENAVLKAMESQGLTRESIVMKIINQYGGELTIAVKHGQILGHLFSVSYSLATDFLGEDMLFHDKNVHFILSFNCSHIASLVETLSREVYRYIHSLDPNTELVLYVNNPVIFNLFFSLSFEYRSVTRQDVVFKLMNIDIKTLKSQRVWMNLLSQYKDKHDV</sequence>
<dbReference type="InterPro" id="IPR001387">
    <property type="entry name" value="Cro/C1-type_HTH"/>
</dbReference>
<dbReference type="EMBL" id="CAKMTQ010000001">
    <property type="protein sequence ID" value="CAH1520917.1"/>
    <property type="molecule type" value="Genomic_DNA"/>
</dbReference>
<evidence type="ECO:0000259" key="1">
    <source>
        <dbReference type="PROSITE" id="PS50943"/>
    </source>
</evidence>
<dbReference type="PROSITE" id="PS50943">
    <property type="entry name" value="HTH_CROC1"/>
    <property type="match status" value="1"/>
</dbReference>
<feature type="domain" description="HTH cro/C1-type" evidence="1">
    <location>
        <begin position="6"/>
        <end position="68"/>
    </location>
</feature>
<dbReference type="InterPro" id="IPR010982">
    <property type="entry name" value="Lambda_DNA-bd_dom_sf"/>
</dbReference>
<gene>
    <name evidence="2" type="ORF">THF1D04_10497</name>
</gene>